<keyword evidence="1" id="KW-0472">Membrane</keyword>
<name>A0A8D9CC77_9VIRU</name>
<organism evidence="2">
    <name type="scientific">uncultured marine phage</name>
    <dbReference type="NCBI Taxonomy" id="707152"/>
    <lineage>
        <taxon>Viruses</taxon>
        <taxon>environmental samples</taxon>
    </lineage>
</organism>
<protein>
    <submittedName>
        <fullName evidence="2">Uncharacterized protein</fullName>
    </submittedName>
</protein>
<evidence type="ECO:0000313" key="2">
    <source>
        <dbReference type="EMBL" id="CAG7581392.1"/>
    </source>
</evidence>
<reference evidence="2" key="1">
    <citation type="submission" date="2021-06" db="EMBL/GenBank/DDBJ databases">
        <authorList>
            <person name="Gannon L."/>
            <person name="Redgwell R T."/>
            <person name="Michniewski S."/>
            <person name="Harrison D C."/>
            <person name="Millard A."/>
        </authorList>
    </citation>
    <scope>NUCLEOTIDE SEQUENCE</scope>
</reference>
<feature type="transmembrane region" description="Helical" evidence="1">
    <location>
        <begin position="32"/>
        <end position="51"/>
    </location>
</feature>
<dbReference type="EMBL" id="OU342829">
    <property type="protein sequence ID" value="CAG7581392.1"/>
    <property type="molecule type" value="Genomic_DNA"/>
</dbReference>
<gene>
    <name evidence="2" type="ORF">SLAVMIC_00819</name>
</gene>
<accession>A0A8D9CC77</accession>
<keyword evidence="1" id="KW-0812">Transmembrane</keyword>
<keyword evidence="1" id="KW-1133">Transmembrane helix</keyword>
<sequence length="52" mass="6127">MIQRVFKRINNFKYHKLDHGYMISISKKNYNFDKWGLCTLGILLGVLLGIII</sequence>
<evidence type="ECO:0000256" key="1">
    <source>
        <dbReference type="SAM" id="Phobius"/>
    </source>
</evidence>
<proteinExistence type="predicted"/>